<dbReference type="GO" id="GO:0003677">
    <property type="term" value="F:DNA binding"/>
    <property type="evidence" value="ECO:0007669"/>
    <property type="project" value="InterPro"/>
</dbReference>
<feature type="domain" description="Tyr recombinase" evidence="2">
    <location>
        <begin position="1"/>
        <end position="155"/>
    </location>
</feature>
<dbReference type="GO" id="GO:0006310">
    <property type="term" value="P:DNA recombination"/>
    <property type="evidence" value="ECO:0007669"/>
    <property type="project" value="UniProtKB-KW"/>
</dbReference>
<dbReference type="SUPFAM" id="SSF56349">
    <property type="entry name" value="DNA breaking-rejoining enzymes"/>
    <property type="match status" value="1"/>
</dbReference>
<comment type="caution">
    <text evidence="3">The sequence shown here is derived from an EMBL/GenBank/DDBJ whole genome shotgun (WGS) entry which is preliminary data.</text>
</comment>
<evidence type="ECO:0000313" key="3">
    <source>
        <dbReference type="EMBL" id="MBR7829705.1"/>
    </source>
</evidence>
<dbReference type="InterPro" id="IPR002104">
    <property type="entry name" value="Integrase_catalytic"/>
</dbReference>
<dbReference type="InterPro" id="IPR013762">
    <property type="entry name" value="Integrase-like_cat_sf"/>
</dbReference>
<organism evidence="3 4">
    <name type="scientific">Actinospica acidithermotolerans</name>
    <dbReference type="NCBI Taxonomy" id="2828514"/>
    <lineage>
        <taxon>Bacteria</taxon>
        <taxon>Bacillati</taxon>
        <taxon>Actinomycetota</taxon>
        <taxon>Actinomycetes</taxon>
        <taxon>Catenulisporales</taxon>
        <taxon>Actinospicaceae</taxon>
        <taxon>Actinospica</taxon>
    </lineage>
</organism>
<dbReference type="PANTHER" id="PTHR30349">
    <property type="entry name" value="PHAGE INTEGRASE-RELATED"/>
    <property type="match status" value="1"/>
</dbReference>
<gene>
    <name evidence="3" type="ORF">KDK95_25590</name>
</gene>
<dbReference type="PANTHER" id="PTHR30349:SF91">
    <property type="entry name" value="INTA PROTEIN"/>
    <property type="match status" value="1"/>
</dbReference>
<evidence type="ECO:0000256" key="1">
    <source>
        <dbReference type="ARBA" id="ARBA00023172"/>
    </source>
</evidence>
<dbReference type="InterPro" id="IPR050090">
    <property type="entry name" value="Tyrosine_recombinase_XerCD"/>
</dbReference>
<dbReference type="GO" id="GO:0015074">
    <property type="term" value="P:DNA integration"/>
    <property type="evidence" value="ECO:0007669"/>
    <property type="project" value="InterPro"/>
</dbReference>
<dbReference type="RefSeq" id="WP_212520846.1">
    <property type="nucleotide sequence ID" value="NZ_JAGSOH010000096.1"/>
</dbReference>
<evidence type="ECO:0000259" key="2">
    <source>
        <dbReference type="PROSITE" id="PS51898"/>
    </source>
</evidence>
<dbReference type="Gene3D" id="1.10.443.10">
    <property type="entry name" value="Intergrase catalytic core"/>
    <property type="match status" value="1"/>
</dbReference>
<dbReference type="PROSITE" id="PS51898">
    <property type="entry name" value="TYR_RECOMBINASE"/>
    <property type="match status" value="1"/>
</dbReference>
<dbReference type="EMBL" id="JAGSOH010000096">
    <property type="protein sequence ID" value="MBR7829705.1"/>
    <property type="molecule type" value="Genomic_DNA"/>
</dbReference>
<evidence type="ECO:0000313" key="4">
    <source>
        <dbReference type="Proteomes" id="UP000676325"/>
    </source>
</evidence>
<accession>A0A941EFN8</accession>
<protein>
    <submittedName>
        <fullName evidence="3">Tyrosine-type recombinase/integrase</fullName>
    </submittedName>
</protein>
<dbReference type="Pfam" id="PF00589">
    <property type="entry name" value="Phage_integrase"/>
    <property type="match status" value="1"/>
</dbReference>
<dbReference type="AlphaFoldDB" id="A0A941EFN8"/>
<dbReference type="InterPro" id="IPR011010">
    <property type="entry name" value="DNA_brk_join_enz"/>
</dbReference>
<keyword evidence="1" id="KW-0233">DNA recombination</keyword>
<proteinExistence type="predicted"/>
<name>A0A941EFN8_9ACTN</name>
<sequence>MTQHNHSDAQGYFRITLQRLVGTGITFAPPKTPTSKRTVALTDSVLTVLRQHQRRQNRERALFGPRWQESGLVFTARNGKPLDPYSLAPIFDRFRTIAGLPHFRLHDLRHTTATLLGEAGTELHITSSVLGHAHLNTTADIYSEIRPATQRAALTALEQALNDKP</sequence>
<keyword evidence="4" id="KW-1185">Reference proteome</keyword>
<dbReference type="Proteomes" id="UP000676325">
    <property type="component" value="Unassembled WGS sequence"/>
</dbReference>
<reference evidence="3" key="1">
    <citation type="submission" date="2021-04" db="EMBL/GenBank/DDBJ databases">
        <title>Genome based classification of Actinospica acidithermotolerans sp. nov., an actinobacterium isolated from an Indonesian hot spring.</title>
        <authorList>
            <person name="Kusuma A.B."/>
            <person name="Putra K.E."/>
            <person name="Nafisah S."/>
            <person name="Loh J."/>
            <person name="Nouioui I."/>
            <person name="Goodfellow M."/>
        </authorList>
    </citation>
    <scope>NUCLEOTIDE SEQUENCE</scope>
    <source>
        <strain evidence="3">MGRD01-02</strain>
    </source>
</reference>